<dbReference type="EMBL" id="JAUFQC010000001">
    <property type="protein sequence ID" value="MDN3608222.1"/>
    <property type="molecule type" value="Genomic_DNA"/>
</dbReference>
<comment type="similarity">
    <text evidence="1">Belongs to the short-chain dehydrogenases/reductases (SDR) family.</text>
</comment>
<dbReference type="Proteomes" id="UP001238540">
    <property type="component" value="Unassembled WGS sequence"/>
</dbReference>
<dbReference type="PANTHER" id="PTHR24321">
    <property type="entry name" value="DEHYDROGENASES, SHORT CHAIN"/>
    <property type="match status" value="1"/>
</dbReference>
<evidence type="ECO:0000256" key="2">
    <source>
        <dbReference type="ARBA" id="ARBA00023002"/>
    </source>
</evidence>
<reference evidence="4" key="1">
    <citation type="journal article" date="2019" name="Int. J. Syst. Evol. Microbiol.">
        <title>The Global Catalogue of Microorganisms (GCM) 10K type strain sequencing project: providing services to taxonomists for standard genome sequencing and annotation.</title>
        <authorList>
            <consortium name="The Broad Institute Genomics Platform"/>
            <consortium name="The Broad Institute Genome Sequencing Center for Infectious Disease"/>
            <person name="Wu L."/>
            <person name="Ma J."/>
        </authorList>
    </citation>
    <scope>NUCLEOTIDE SEQUENCE [LARGE SCALE GENOMIC DNA]</scope>
    <source>
        <strain evidence="4">CECT 7398</strain>
    </source>
</reference>
<dbReference type="EC" id="1.-.-.-" evidence="3"/>
<dbReference type="SUPFAM" id="SSF51735">
    <property type="entry name" value="NAD(P)-binding Rossmann-fold domains"/>
    <property type="match status" value="1"/>
</dbReference>
<dbReference type="CDD" id="cd05233">
    <property type="entry name" value="SDR_c"/>
    <property type="match status" value="1"/>
</dbReference>
<dbReference type="PRINTS" id="PR00081">
    <property type="entry name" value="GDHRDH"/>
</dbReference>
<comment type="caution">
    <text evidence="3">The sequence shown here is derived from an EMBL/GenBank/DDBJ whole genome shotgun (WGS) entry which is preliminary data.</text>
</comment>
<name>A0ABT8BM59_9VIBR</name>
<dbReference type="InterPro" id="IPR036291">
    <property type="entry name" value="NAD(P)-bd_dom_sf"/>
</dbReference>
<accession>A0ABT8BM59</accession>
<protein>
    <submittedName>
        <fullName evidence="3">SDR family oxidoreductase</fullName>
        <ecNumber evidence="3">1.-.-.-</ecNumber>
    </submittedName>
</protein>
<dbReference type="RefSeq" id="WP_076589526.1">
    <property type="nucleotide sequence ID" value="NZ_JABEYA020000009.1"/>
</dbReference>
<gene>
    <name evidence="3" type="ORF">QWZ16_00235</name>
</gene>
<dbReference type="Gene3D" id="3.40.50.720">
    <property type="entry name" value="NAD(P)-binding Rossmann-like Domain"/>
    <property type="match status" value="1"/>
</dbReference>
<evidence type="ECO:0000313" key="4">
    <source>
        <dbReference type="Proteomes" id="UP001238540"/>
    </source>
</evidence>
<dbReference type="PANTHER" id="PTHR24321:SF8">
    <property type="entry name" value="ESTRADIOL 17-BETA-DEHYDROGENASE 8-RELATED"/>
    <property type="match status" value="1"/>
</dbReference>
<dbReference type="InterPro" id="IPR002347">
    <property type="entry name" value="SDR_fam"/>
</dbReference>
<proteinExistence type="inferred from homology"/>
<sequence length="241" mass="25866">MKTTCIVTGGSSGIGQAIVQLFEKEGYLVFNFDIKEGPLGHHVPCDITDHQAVQGHIKHIAQNHNIDVLVTSAGVHFSADIENTSEQDLQRVFDINVKGTYSAVQAVLPVMKKQNSGSIIVVASEQGLVAKPNSFAYNLSKAALVSLAKTTAIDYAKFNIRANALCPGTIETPLYHKAIEEYCTRSGADLDQVHKSEAEMQPLGRIGKPEEVAQYALFLASDSATFITGSVQVIDGGYTTG</sequence>
<evidence type="ECO:0000256" key="1">
    <source>
        <dbReference type="ARBA" id="ARBA00006484"/>
    </source>
</evidence>
<evidence type="ECO:0000313" key="3">
    <source>
        <dbReference type="EMBL" id="MDN3608222.1"/>
    </source>
</evidence>
<organism evidence="3 4">
    <name type="scientific">Vibrio ostreicida</name>
    <dbReference type="NCBI Taxonomy" id="526588"/>
    <lineage>
        <taxon>Bacteria</taxon>
        <taxon>Pseudomonadati</taxon>
        <taxon>Pseudomonadota</taxon>
        <taxon>Gammaproteobacteria</taxon>
        <taxon>Vibrionales</taxon>
        <taxon>Vibrionaceae</taxon>
        <taxon>Vibrio</taxon>
    </lineage>
</organism>
<dbReference type="PRINTS" id="PR00080">
    <property type="entry name" value="SDRFAMILY"/>
</dbReference>
<dbReference type="GO" id="GO:0016491">
    <property type="term" value="F:oxidoreductase activity"/>
    <property type="evidence" value="ECO:0007669"/>
    <property type="project" value="UniProtKB-KW"/>
</dbReference>
<dbReference type="Pfam" id="PF13561">
    <property type="entry name" value="adh_short_C2"/>
    <property type="match status" value="1"/>
</dbReference>
<keyword evidence="2 3" id="KW-0560">Oxidoreductase</keyword>
<keyword evidence="4" id="KW-1185">Reference proteome</keyword>